<evidence type="ECO:0000256" key="1">
    <source>
        <dbReference type="SAM" id="MobiDB-lite"/>
    </source>
</evidence>
<gene>
    <name evidence="4" type="ORF">ANANG_G00217960</name>
</gene>
<dbReference type="InterPro" id="IPR011015">
    <property type="entry name" value="LEM/LEM-like_dom_sf"/>
</dbReference>
<feature type="region of interest" description="Disordered" evidence="1">
    <location>
        <begin position="123"/>
        <end position="142"/>
    </location>
</feature>
<dbReference type="SUPFAM" id="SSF63451">
    <property type="entry name" value="LEM domain"/>
    <property type="match status" value="1"/>
</dbReference>
<feature type="compositionally biased region" description="Polar residues" evidence="1">
    <location>
        <begin position="153"/>
        <end position="165"/>
    </location>
</feature>
<accession>A0A9D3LZA8</accession>
<keyword evidence="2" id="KW-1133">Transmembrane helix</keyword>
<organism evidence="4 5">
    <name type="scientific">Anguilla anguilla</name>
    <name type="common">European freshwater eel</name>
    <name type="synonym">Muraena anguilla</name>
    <dbReference type="NCBI Taxonomy" id="7936"/>
    <lineage>
        <taxon>Eukaryota</taxon>
        <taxon>Metazoa</taxon>
        <taxon>Chordata</taxon>
        <taxon>Craniata</taxon>
        <taxon>Vertebrata</taxon>
        <taxon>Euteleostomi</taxon>
        <taxon>Actinopterygii</taxon>
        <taxon>Neopterygii</taxon>
        <taxon>Teleostei</taxon>
        <taxon>Anguilliformes</taxon>
        <taxon>Anguillidae</taxon>
        <taxon>Anguilla</taxon>
    </lineage>
</organism>
<dbReference type="Proteomes" id="UP001044222">
    <property type="component" value="Chromosome 12"/>
</dbReference>
<dbReference type="InterPro" id="IPR003887">
    <property type="entry name" value="LEM_dom"/>
</dbReference>
<comment type="caution">
    <text evidence="4">The sequence shown here is derived from an EMBL/GenBank/DDBJ whole genome shotgun (WGS) entry which is preliminary data.</text>
</comment>
<feature type="domain" description="LEM" evidence="3">
    <location>
        <begin position="1"/>
        <end position="45"/>
    </location>
</feature>
<dbReference type="Pfam" id="PF03020">
    <property type="entry name" value="LEM"/>
    <property type="match status" value="1"/>
</dbReference>
<dbReference type="SMART" id="SM00540">
    <property type="entry name" value="LEM"/>
    <property type="match status" value="1"/>
</dbReference>
<dbReference type="AlphaFoldDB" id="A0A9D3LZA8"/>
<dbReference type="InterPro" id="IPR051656">
    <property type="entry name" value="LEM_domain"/>
</dbReference>
<dbReference type="PANTHER" id="PTHR12019">
    <property type="entry name" value="LAMINA-ASSOCIATED POLYPEPTIDE THYMOPOIETIN"/>
    <property type="match status" value="1"/>
</dbReference>
<protein>
    <recommendedName>
        <fullName evidence="3">LEM domain-containing protein</fullName>
    </recommendedName>
</protein>
<evidence type="ECO:0000256" key="2">
    <source>
        <dbReference type="SAM" id="Phobius"/>
    </source>
</evidence>
<keyword evidence="2" id="KW-0472">Membrane</keyword>
<keyword evidence="5" id="KW-1185">Reference proteome</keyword>
<dbReference type="EMBL" id="JAFIRN010000012">
    <property type="protein sequence ID" value="KAG5837895.1"/>
    <property type="molecule type" value="Genomic_DNA"/>
</dbReference>
<feature type="transmembrane region" description="Helical" evidence="2">
    <location>
        <begin position="187"/>
        <end position="208"/>
    </location>
</feature>
<dbReference type="Gene3D" id="1.10.720.40">
    <property type="match status" value="1"/>
</dbReference>
<reference evidence="4" key="1">
    <citation type="submission" date="2021-01" db="EMBL/GenBank/DDBJ databases">
        <title>A chromosome-scale assembly of European eel, Anguilla anguilla.</title>
        <authorList>
            <person name="Henkel C."/>
            <person name="Jong-Raadsen S.A."/>
            <person name="Dufour S."/>
            <person name="Weltzien F.-A."/>
            <person name="Palstra A.P."/>
            <person name="Pelster B."/>
            <person name="Spaink H.P."/>
            <person name="Van Den Thillart G.E."/>
            <person name="Jansen H."/>
            <person name="Zahm M."/>
            <person name="Klopp C."/>
            <person name="Cedric C."/>
            <person name="Louis A."/>
            <person name="Berthelot C."/>
            <person name="Parey E."/>
            <person name="Roest Crollius H."/>
            <person name="Montfort J."/>
            <person name="Robinson-Rechavi M."/>
            <person name="Bucao C."/>
            <person name="Bouchez O."/>
            <person name="Gislard M."/>
            <person name="Lluch J."/>
            <person name="Milhes M."/>
            <person name="Lampietro C."/>
            <person name="Lopez Roques C."/>
            <person name="Donnadieu C."/>
            <person name="Braasch I."/>
            <person name="Desvignes T."/>
            <person name="Postlethwait J."/>
            <person name="Bobe J."/>
            <person name="Guiguen Y."/>
            <person name="Dirks R."/>
        </authorList>
    </citation>
    <scope>NUCLEOTIDE SEQUENCE</scope>
    <source>
        <strain evidence="4">Tag_6206</strain>
        <tissue evidence="4">Liver</tissue>
    </source>
</reference>
<evidence type="ECO:0000313" key="4">
    <source>
        <dbReference type="EMBL" id="KAG5837895.1"/>
    </source>
</evidence>
<keyword evidence="2" id="KW-0812">Transmembrane</keyword>
<evidence type="ECO:0000259" key="3">
    <source>
        <dbReference type="PROSITE" id="PS50954"/>
    </source>
</evidence>
<sequence>MAALSSKSAQEISDLLDDYGIKHGPIVDSTRGLYEKKLKAAMAADTPAKPLSEKTYYREEEERPLKPLYEKKLKAAMAADSPAKPLSDKTYYREEEEEITYVHRRVPLRSELVMDSGRSYYTNTANYREPEDESGDQPSVYRSEASQRYVSQSEASRRYVSQSQPPLARSALAATPQKGSGSRSGRLIPLWLQFLVFLVVAAFLYYVFTSMEAPENNPFKGVE</sequence>
<feature type="region of interest" description="Disordered" evidence="1">
    <location>
        <begin position="153"/>
        <end position="183"/>
    </location>
</feature>
<dbReference type="PANTHER" id="PTHR12019:SF5">
    <property type="entry name" value="EMERIN (EMERY-DREIFUSS MUSCULAR DYSTROPHY)"/>
    <property type="match status" value="1"/>
</dbReference>
<name>A0A9D3LZA8_ANGAN</name>
<proteinExistence type="predicted"/>
<dbReference type="PROSITE" id="PS50954">
    <property type="entry name" value="LEM"/>
    <property type="match status" value="1"/>
</dbReference>
<evidence type="ECO:0000313" key="5">
    <source>
        <dbReference type="Proteomes" id="UP001044222"/>
    </source>
</evidence>